<dbReference type="EMBL" id="CYYK01000021">
    <property type="protein sequence ID" value="CUP20907.1"/>
    <property type="molecule type" value="Genomic_DNA"/>
</dbReference>
<protein>
    <submittedName>
        <fullName evidence="1">Uncharacterized protein</fullName>
    </submittedName>
</protein>
<sequence length="231" mass="27252">MSSLDLGKYKIEFDTIIQEYIRTAIQEYEVRDTLRLMLGNHSIKNALFVYILSFISKEQMDYIRSRIAGKSIEESIHNISNFLNHFEWIEKKRNTTNNFNIDNHLWTKLLSPYKRCCLVYLVDKEELAHISTFLQKEEIPILLLSEYEIPDDTELPETVTAVQVEFSEQKVFENDSIEQNFPRLFLYANTFETILRILNPSKVVCLTSSKTYQKELLLGFAKDLNTKIECW</sequence>
<accession>A0A8D9LDX4</accession>
<organism evidence="1 2">
    <name type="scientific">Parabacteroides distasonis</name>
    <dbReference type="NCBI Taxonomy" id="823"/>
    <lineage>
        <taxon>Bacteria</taxon>
        <taxon>Pseudomonadati</taxon>
        <taxon>Bacteroidota</taxon>
        <taxon>Bacteroidia</taxon>
        <taxon>Bacteroidales</taxon>
        <taxon>Tannerellaceae</taxon>
        <taxon>Parabacteroides</taxon>
    </lineage>
</organism>
<proteinExistence type="predicted"/>
<reference evidence="1 2" key="1">
    <citation type="submission" date="2015-09" db="EMBL/GenBank/DDBJ databases">
        <authorList>
            <consortium name="Pathogen Informatics"/>
        </authorList>
    </citation>
    <scope>NUCLEOTIDE SEQUENCE [LARGE SCALE GENOMIC DNA]</scope>
    <source>
        <strain evidence="1 2">2789STDY5608822</strain>
    </source>
</reference>
<dbReference type="Proteomes" id="UP000095455">
    <property type="component" value="Unassembled WGS sequence"/>
</dbReference>
<comment type="caution">
    <text evidence="1">The sequence shown here is derived from an EMBL/GenBank/DDBJ whole genome shotgun (WGS) entry which is preliminary data.</text>
</comment>
<dbReference type="AlphaFoldDB" id="A0A8D9LDX4"/>
<name>A0A8D9LDX4_PARDI</name>
<evidence type="ECO:0000313" key="2">
    <source>
        <dbReference type="Proteomes" id="UP000095455"/>
    </source>
</evidence>
<gene>
    <name evidence="1" type="ORF">ERS852380_04145</name>
</gene>
<evidence type="ECO:0000313" key="1">
    <source>
        <dbReference type="EMBL" id="CUP20907.1"/>
    </source>
</evidence>